<organism evidence="2 3">
    <name type="scientific">Schizopora paradoxa</name>
    <dbReference type="NCBI Taxonomy" id="27342"/>
    <lineage>
        <taxon>Eukaryota</taxon>
        <taxon>Fungi</taxon>
        <taxon>Dikarya</taxon>
        <taxon>Basidiomycota</taxon>
        <taxon>Agaricomycotina</taxon>
        <taxon>Agaricomycetes</taxon>
        <taxon>Hymenochaetales</taxon>
        <taxon>Schizoporaceae</taxon>
        <taxon>Schizopora</taxon>
    </lineage>
</organism>
<keyword evidence="1" id="KW-0812">Transmembrane</keyword>
<gene>
    <name evidence="2" type="ORF">SCHPADRAFT_679580</name>
</gene>
<dbReference type="Proteomes" id="UP000053477">
    <property type="component" value="Unassembled WGS sequence"/>
</dbReference>
<accession>A0A0H2R4K1</accession>
<keyword evidence="3" id="KW-1185">Reference proteome</keyword>
<dbReference type="AlphaFoldDB" id="A0A0H2R4K1"/>
<evidence type="ECO:0000313" key="3">
    <source>
        <dbReference type="Proteomes" id="UP000053477"/>
    </source>
</evidence>
<proteinExistence type="predicted"/>
<evidence type="ECO:0000313" key="2">
    <source>
        <dbReference type="EMBL" id="KLO06764.1"/>
    </source>
</evidence>
<keyword evidence="1" id="KW-1133">Transmembrane helix</keyword>
<evidence type="ECO:0000256" key="1">
    <source>
        <dbReference type="SAM" id="Phobius"/>
    </source>
</evidence>
<dbReference type="STRING" id="27342.A0A0H2R4K1"/>
<keyword evidence="1" id="KW-0472">Membrane</keyword>
<protein>
    <submittedName>
        <fullName evidence="2">Uncharacterized protein</fullName>
    </submittedName>
</protein>
<feature type="transmembrane region" description="Helical" evidence="1">
    <location>
        <begin position="40"/>
        <end position="64"/>
    </location>
</feature>
<name>A0A0H2R4K1_9AGAM</name>
<reference evidence="2 3" key="1">
    <citation type="submission" date="2015-04" db="EMBL/GenBank/DDBJ databases">
        <title>Complete genome sequence of Schizopora paradoxa KUC8140, a cosmopolitan wood degrader in East Asia.</title>
        <authorList>
            <consortium name="DOE Joint Genome Institute"/>
            <person name="Min B."/>
            <person name="Park H."/>
            <person name="Jang Y."/>
            <person name="Kim J.-J."/>
            <person name="Kim K.H."/>
            <person name="Pangilinan J."/>
            <person name="Lipzen A."/>
            <person name="Riley R."/>
            <person name="Grigoriev I.V."/>
            <person name="Spatafora J.W."/>
            <person name="Choi I.-G."/>
        </authorList>
    </citation>
    <scope>NUCLEOTIDE SEQUENCE [LARGE SCALE GENOMIC DNA]</scope>
    <source>
        <strain evidence="2 3">KUC8140</strain>
    </source>
</reference>
<dbReference type="OrthoDB" id="419711at2759"/>
<sequence length="108" mass="12433">MDAHSLPHLLPRLLPRCRLHHARNTRILHFLNPQKEHARLAGWIVGIGVAGVIIFFITRTMCVLRNRFFARWARRRGHPEGESIHSEQLDDWETVERPGSTLITASAV</sequence>
<dbReference type="InParanoid" id="A0A0H2R4K1"/>
<dbReference type="EMBL" id="KQ086183">
    <property type="protein sequence ID" value="KLO06764.1"/>
    <property type="molecule type" value="Genomic_DNA"/>
</dbReference>